<dbReference type="EMBL" id="GL996524">
    <property type="protein sequence ID" value="EGV63256.1"/>
    <property type="molecule type" value="Genomic_DNA"/>
</dbReference>
<dbReference type="AlphaFoldDB" id="G3B5L3"/>
<accession>G3B5L3</accession>
<dbReference type="HOGENOM" id="CLU_2320102_0_0_1"/>
<name>G3B5L3_CANTC</name>
<gene>
    <name evidence="1" type="ORF">CANTEDRAFT_114551</name>
</gene>
<reference evidence="1 2" key="1">
    <citation type="journal article" date="2011" name="Proc. Natl. Acad. Sci. U.S.A.">
        <title>Comparative genomics of xylose-fermenting fungi for enhanced biofuel production.</title>
        <authorList>
            <person name="Wohlbach D.J."/>
            <person name="Kuo A."/>
            <person name="Sato T.K."/>
            <person name="Potts K.M."/>
            <person name="Salamov A.A."/>
            <person name="LaButti K.M."/>
            <person name="Sun H."/>
            <person name="Clum A."/>
            <person name="Pangilinan J.L."/>
            <person name="Lindquist E.A."/>
            <person name="Lucas S."/>
            <person name="Lapidus A."/>
            <person name="Jin M."/>
            <person name="Gunawan C."/>
            <person name="Balan V."/>
            <person name="Dale B.E."/>
            <person name="Jeffries T.W."/>
            <person name="Zinkel R."/>
            <person name="Barry K.W."/>
            <person name="Grigoriev I.V."/>
            <person name="Gasch A.P."/>
        </authorList>
    </citation>
    <scope>NUCLEOTIDE SEQUENCE [LARGE SCALE GENOMIC DNA]</scope>
    <source>
        <strain evidence="2">ATCC 10573 / BCRC 21748 / CBS 615 / JCM 9827 / NBRC 10315 / NRRL Y-1498 / VKM Y-70</strain>
    </source>
</reference>
<dbReference type="Proteomes" id="UP000000707">
    <property type="component" value="Unassembled WGS sequence"/>
</dbReference>
<sequence length="99" mass="11778">MLYFILNCFNSLQENWIISKFQINVEQLLLNVFKEVLVIPLIQFRKKQDAKDNNFLVNYMDGALLYEIVQCFGMINSVQVYEQNDETGFLDLFVWLTQL</sequence>
<protein>
    <submittedName>
        <fullName evidence="1">Uncharacterized protein</fullName>
    </submittedName>
</protein>
<evidence type="ECO:0000313" key="1">
    <source>
        <dbReference type="EMBL" id="EGV63256.1"/>
    </source>
</evidence>
<evidence type="ECO:0000313" key="2">
    <source>
        <dbReference type="Proteomes" id="UP000000707"/>
    </source>
</evidence>
<keyword evidence="2" id="KW-1185">Reference proteome</keyword>
<proteinExistence type="predicted"/>
<organism evidence="2">
    <name type="scientific">Candida tenuis (strain ATCC 10573 / BCRC 21748 / CBS 615 / JCM 9827 / NBRC 10315 / NRRL Y-1498 / VKM Y-70)</name>
    <name type="common">Yeast</name>
    <name type="synonym">Yamadazyma tenuis</name>
    <dbReference type="NCBI Taxonomy" id="590646"/>
    <lineage>
        <taxon>Eukaryota</taxon>
        <taxon>Fungi</taxon>
        <taxon>Dikarya</taxon>
        <taxon>Ascomycota</taxon>
        <taxon>Saccharomycotina</taxon>
        <taxon>Pichiomycetes</taxon>
        <taxon>Debaryomycetaceae</taxon>
        <taxon>Yamadazyma</taxon>
    </lineage>
</organism>